<feature type="domain" description="N-acetyltransferase" evidence="1">
    <location>
        <begin position="1"/>
        <end position="153"/>
    </location>
</feature>
<dbReference type="RefSeq" id="WP_118024856.1">
    <property type="nucleotide sequence ID" value="NZ_QSFO01000003.1"/>
</dbReference>
<name>A0A413S356_9FIRM</name>
<dbReference type="SUPFAM" id="SSF55729">
    <property type="entry name" value="Acyl-CoA N-acyltransferases (Nat)"/>
    <property type="match status" value="1"/>
</dbReference>
<evidence type="ECO:0000259" key="1">
    <source>
        <dbReference type="PROSITE" id="PS51186"/>
    </source>
</evidence>
<dbReference type="Gene3D" id="3.40.630.30">
    <property type="match status" value="1"/>
</dbReference>
<dbReference type="Pfam" id="PF13508">
    <property type="entry name" value="Acetyltransf_7"/>
    <property type="match status" value="1"/>
</dbReference>
<evidence type="ECO:0000313" key="2">
    <source>
        <dbReference type="EMBL" id="RHA56065.1"/>
    </source>
</evidence>
<reference evidence="4 5" key="1">
    <citation type="submission" date="2018-08" db="EMBL/GenBank/DDBJ databases">
        <title>A genome reference for cultivated species of the human gut microbiota.</title>
        <authorList>
            <person name="Zou Y."/>
            <person name="Xue W."/>
            <person name="Luo G."/>
        </authorList>
    </citation>
    <scope>NUCLEOTIDE SEQUENCE [LARGE SCALE GENOMIC DNA]</scope>
    <source>
        <strain evidence="3 5">AM42-30</strain>
        <strain evidence="2 4">AM43-2</strain>
    </source>
</reference>
<protein>
    <submittedName>
        <fullName evidence="2">N-acetyltransferase</fullName>
    </submittedName>
</protein>
<keyword evidence="2" id="KW-0808">Transferase</keyword>
<evidence type="ECO:0000313" key="5">
    <source>
        <dbReference type="Proteomes" id="UP000285740"/>
    </source>
</evidence>
<sequence>MIRLAKEKDFLQLAHMRWEHKKEDDATYGEDNIKGIESDEFIKEYINFLKTESVYKIFIMEKNEQIIAAMFVTMIRKVPKPNKKESYIAYLTNVYTLKEYRNQGIGTDILSYIKNYLKQNRCENIIVWPSDKAIDWYTRNGFKSENEILECEL</sequence>
<evidence type="ECO:0000313" key="4">
    <source>
        <dbReference type="Proteomes" id="UP000284598"/>
    </source>
</evidence>
<proteinExistence type="predicted"/>
<dbReference type="CDD" id="cd04301">
    <property type="entry name" value="NAT_SF"/>
    <property type="match status" value="1"/>
</dbReference>
<dbReference type="InterPro" id="IPR000182">
    <property type="entry name" value="GNAT_dom"/>
</dbReference>
<dbReference type="InterPro" id="IPR039143">
    <property type="entry name" value="GNPNAT1-like"/>
</dbReference>
<gene>
    <name evidence="3" type="ORF">DW918_00750</name>
    <name evidence="2" type="ORF">DW929_02985</name>
</gene>
<organism evidence="2 4">
    <name type="scientific">Eubacterium ventriosum</name>
    <dbReference type="NCBI Taxonomy" id="39496"/>
    <lineage>
        <taxon>Bacteria</taxon>
        <taxon>Bacillati</taxon>
        <taxon>Bacillota</taxon>
        <taxon>Clostridia</taxon>
        <taxon>Eubacteriales</taxon>
        <taxon>Eubacteriaceae</taxon>
        <taxon>Eubacterium</taxon>
    </lineage>
</organism>
<dbReference type="EMBL" id="QSFV01000001">
    <property type="protein sequence ID" value="RHA82101.1"/>
    <property type="molecule type" value="Genomic_DNA"/>
</dbReference>
<dbReference type="Proteomes" id="UP000285740">
    <property type="component" value="Unassembled WGS sequence"/>
</dbReference>
<dbReference type="InterPro" id="IPR016181">
    <property type="entry name" value="Acyl_CoA_acyltransferase"/>
</dbReference>
<accession>A0A413S356</accession>
<dbReference type="AlphaFoldDB" id="A0A413S356"/>
<dbReference type="PROSITE" id="PS51186">
    <property type="entry name" value="GNAT"/>
    <property type="match status" value="1"/>
</dbReference>
<comment type="caution">
    <text evidence="2">The sequence shown here is derived from an EMBL/GenBank/DDBJ whole genome shotgun (WGS) entry which is preliminary data.</text>
</comment>
<dbReference type="EMBL" id="QSFO01000003">
    <property type="protein sequence ID" value="RHA56065.1"/>
    <property type="molecule type" value="Genomic_DNA"/>
</dbReference>
<dbReference type="PANTHER" id="PTHR13355">
    <property type="entry name" value="GLUCOSAMINE 6-PHOSPHATE N-ACETYLTRANSFERASE"/>
    <property type="match status" value="1"/>
</dbReference>
<dbReference type="Proteomes" id="UP000284598">
    <property type="component" value="Unassembled WGS sequence"/>
</dbReference>
<evidence type="ECO:0000313" key="3">
    <source>
        <dbReference type="EMBL" id="RHA82101.1"/>
    </source>
</evidence>
<dbReference type="GO" id="GO:0008080">
    <property type="term" value="F:N-acetyltransferase activity"/>
    <property type="evidence" value="ECO:0007669"/>
    <property type="project" value="TreeGrafter"/>
</dbReference>